<accession>A0A2T0HN31</accession>
<dbReference type="Proteomes" id="UP000239731">
    <property type="component" value="Unassembled WGS sequence"/>
</dbReference>
<evidence type="ECO:0000256" key="1">
    <source>
        <dbReference type="SAM" id="MobiDB-lite"/>
    </source>
</evidence>
<proteinExistence type="predicted"/>
<comment type="caution">
    <text evidence="2">The sequence shown here is derived from an EMBL/GenBank/DDBJ whole genome shotgun (WGS) entry which is preliminary data.</text>
</comment>
<feature type="region of interest" description="Disordered" evidence="1">
    <location>
        <begin position="64"/>
        <end position="132"/>
    </location>
</feature>
<organism evidence="2 3">
    <name type="scientific">Pseudomonas fluorescens</name>
    <dbReference type="NCBI Taxonomy" id="294"/>
    <lineage>
        <taxon>Bacteria</taxon>
        <taxon>Pseudomonadati</taxon>
        <taxon>Pseudomonadota</taxon>
        <taxon>Gammaproteobacteria</taxon>
        <taxon>Pseudomonadales</taxon>
        <taxon>Pseudomonadaceae</taxon>
        <taxon>Pseudomonas</taxon>
    </lineage>
</organism>
<name>A0A2T0HN31_PSEFL</name>
<feature type="compositionally biased region" description="Basic and acidic residues" evidence="1">
    <location>
        <begin position="102"/>
        <end position="123"/>
    </location>
</feature>
<gene>
    <name evidence="2" type="ORF">C7A10_28750</name>
</gene>
<dbReference type="AlphaFoldDB" id="A0A2T0HN31"/>
<evidence type="ECO:0000313" key="2">
    <source>
        <dbReference type="EMBL" id="PRW84427.1"/>
    </source>
</evidence>
<dbReference type="EMBL" id="PVUH01000030">
    <property type="protein sequence ID" value="PRW84427.1"/>
    <property type="molecule type" value="Genomic_DNA"/>
</dbReference>
<reference evidence="2 3" key="1">
    <citation type="submission" date="2018-03" db="EMBL/GenBank/DDBJ databases">
        <title>Blue discolouration in mozzarella cheese caused by Pseudomonas fluorescens.</title>
        <authorList>
            <person name="Chiesa F."/>
            <person name="Dalmasso A."/>
            <person name="Lomonaco S."/>
        </authorList>
    </citation>
    <scope>NUCLEOTIDE SEQUENCE [LARGE SCALE GENOMIC DNA]</scope>
    <source>
        <strain evidence="2 3">11293</strain>
    </source>
</reference>
<protein>
    <submittedName>
        <fullName evidence="2">Uncharacterized protein</fullName>
    </submittedName>
</protein>
<evidence type="ECO:0000313" key="3">
    <source>
        <dbReference type="Proteomes" id="UP000239731"/>
    </source>
</evidence>
<sequence>MTEAKPKTRTGKSQFFPLMQQIRDRLAMGESNRQIHNDLASRELMTISYDQFSRYIRQHLKADVKAASNGTAPPTIPILRSQPPRETPEQHPFSFPSNETGNGDRRRNSDREFHNSVPDRDKIYGTPNTQKN</sequence>